<gene>
    <name evidence="1" type="ORF">ABXR19_10500</name>
</gene>
<dbReference type="RefSeq" id="WP_354601073.1">
    <property type="nucleotide sequence ID" value="NZ_JBEWZI010000009.1"/>
</dbReference>
<accession>A0ABV2TL30</accession>
<name>A0ABV2TL30_9RHOO</name>
<comment type="caution">
    <text evidence="1">The sequence shown here is derived from an EMBL/GenBank/DDBJ whole genome shotgun (WGS) entry which is preliminary data.</text>
</comment>
<evidence type="ECO:0000313" key="2">
    <source>
        <dbReference type="Proteomes" id="UP001549691"/>
    </source>
</evidence>
<dbReference type="Proteomes" id="UP001549691">
    <property type="component" value="Unassembled WGS sequence"/>
</dbReference>
<keyword evidence="2" id="KW-1185">Reference proteome</keyword>
<evidence type="ECO:0000313" key="1">
    <source>
        <dbReference type="EMBL" id="MET7014618.1"/>
    </source>
</evidence>
<reference evidence="1 2" key="1">
    <citation type="submission" date="2024-07" db="EMBL/GenBank/DDBJ databases">
        <title>Uliginosibacterium flavum JJ3220;KACC:17644.</title>
        <authorList>
            <person name="Kim M.K."/>
        </authorList>
    </citation>
    <scope>NUCLEOTIDE SEQUENCE [LARGE SCALE GENOMIC DNA]</scope>
    <source>
        <strain evidence="1 2">KACC:17644</strain>
    </source>
</reference>
<dbReference type="EMBL" id="JBEWZI010000009">
    <property type="protein sequence ID" value="MET7014618.1"/>
    <property type="molecule type" value="Genomic_DNA"/>
</dbReference>
<dbReference type="InterPro" id="IPR009003">
    <property type="entry name" value="Peptidase_S1_PA"/>
</dbReference>
<organism evidence="1 2">
    <name type="scientific">Uliginosibacterium flavum</name>
    <dbReference type="NCBI Taxonomy" id="1396831"/>
    <lineage>
        <taxon>Bacteria</taxon>
        <taxon>Pseudomonadati</taxon>
        <taxon>Pseudomonadota</taxon>
        <taxon>Betaproteobacteria</taxon>
        <taxon>Rhodocyclales</taxon>
        <taxon>Zoogloeaceae</taxon>
        <taxon>Uliginosibacterium</taxon>
    </lineage>
</organism>
<dbReference type="SUPFAM" id="SSF50494">
    <property type="entry name" value="Trypsin-like serine proteases"/>
    <property type="match status" value="1"/>
</dbReference>
<sequence>MNRFEETARPVIFGNGDIDFPYWGKGSSVLLATSNNYYWLTASHVITAMGGSAQTLRIFPSENSKISLPFNEQYTVKTEISEDEEHKDIFALRINIDEFDEFGDAQLVAQDIKNGSLPAEKLTVDEELWVIGYPAESNSIDYERNQFQNTRSVIRAKYKGSSVSDHCHMAKIESSIFLASYDGLSGHPIQHKSTSIIRRISRAQNNPLV</sequence>
<protein>
    <recommendedName>
        <fullName evidence="3">Trypsin-like peptidase domain-containing protein</fullName>
    </recommendedName>
</protein>
<dbReference type="Gene3D" id="2.40.10.10">
    <property type="entry name" value="Trypsin-like serine proteases"/>
    <property type="match status" value="2"/>
</dbReference>
<proteinExistence type="predicted"/>
<evidence type="ECO:0008006" key="3">
    <source>
        <dbReference type="Google" id="ProtNLM"/>
    </source>
</evidence>
<dbReference type="InterPro" id="IPR043504">
    <property type="entry name" value="Peptidase_S1_PA_chymotrypsin"/>
</dbReference>